<dbReference type="KEGG" id="tva:4771588"/>
<sequence>MISSNDEYPFYIKNTGANNGIPNEDIDVLPVWNKNIKGKGIHIRFYIPGCNAKHEAFGDRYYENMSYNYESKNRNVSIAEETDLILGTSAVSIATAGLGKGHYAGVAPESTFSVIVPNNKDVNIQNYLDKLKVTISTEDIIVDQSTFCNFPWITSHHYFYYRYLEFIDSFLRTYVTGRIYHGIGYCIPTRPQRDMPHLFIHYPHVLQVAACDVRGGIGSNHQHDFATVVCAPSTGLPNDDFYPDFPSAKYNNLTGENNYSRFCEASVAAGVAALLIQNNPNYPQEIFYGF</sequence>
<protein>
    <recommendedName>
        <fullName evidence="3">Peptidase S8/S53 domain-containing protein</fullName>
    </recommendedName>
</protein>
<dbReference type="AlphaFoldDB" id="A2E1A8"/>
<dbReference type="OrthoDB" id="300641at2759"/>
<evidence type="ECO:0000313" key="2">
    <source>
        <dbReference type="Proteomes" id="UP000001542"/>
    </source>
</evidence>
<dbReference type="GO" id="GO:0006508">
    <property type="term" value="P:proteolysis"/>
    <property type="evidence" value="ECO:0007669"/>
    <property type="project" value="InterPro"/>
</dbReference>
<name>A2E1A8_TRIV3</name>
<dbReference type="Gene3D" id="3.40.50.200">
    <property type="entry name" value="Peptidase S8/S53 domain"/>
    <property type="match status" value="1"/>
</dbReference>
<dbReference type="RefSeq" id="XP_001325832.1">
    <property type="nucleotide sequence ID" value="XM_001325797.1"/>
</dbReference>
<dbReference type="VEuPathDB" id="TrichDB:TVAGG3_0990440"/>
<keyword evidence="2" id="KW-1185">Reference proteome</keyword>
<dbReference type="GO" id="GO:0004252">
    <property type="term" value="F:serine-type endopeptidase activity"/>
    <property type="evidence" value="ECO:0007669"/>
    <property type="project" value="InterPro"/>
</dbReference>
<dbReference type="SMR" id="A2E1A8"/>
<evidence type="ECO:0000313" key="1">
    <source>
        <dbReference type="EMBL" id="EAY13609.1"/>
    </source>
</evidence>
<accession>A2E1A8</accession>
<dbReference type="InParanoid" id="A2E1A8"/>
<reference evidence="1" key="1">
    <citation type="submission" date="2006-10" db="EMBL/GenBank/DDBJ databases">
        <authorList>
            <person name="Amadeo P."/>
            <person name="Zhao Q."/>
            <person name="Wortman J."/>
            <person name="Fraser-Liggett C."/>
            <person name="Carlton J."/>
        </authorList>
    </citation>
    <scope>NUCLEOTIDE SEQUENCE</scope>
    <source>
        <strain evidence="1">G3</strain>
    </source>
</reference>
<organism evidence="1 2">
    <name type="scientific">Trichomonas vaginalis (strain ATCC PRA-98 / G3)</name>
    <dbReference type="NCBI Taxonomy" id="412133"/>
    <lineage>
        <taxon>Eukaryota</taxon>
        <taxon>Metamonada</taxon>
        <taxon>Parabasalia</taxon>
        <taxon>Trichomonadida</taxon>
        <taxon>Trichomonadidae</taxon>
        <taxon>Trichomonas</taxon>
    </lineage>
</organism>
<dbReference type="InterPro" id="IPR036852">
    <property type="entry name" value="Peptidase_S8/S53_dom_sf"/>
</dbReference>
<dbReference type="Proteomes" id="UP000001542">
    <property type="component" value="Unassembled WGS sequence"/>
</dbReference>
<dbReference type="VEuPathDB" id="TrichDB:TVAG_390060"/>
<evidence type="ECO:0008006" key="3">
    <source>
        <dbReference type="Google" id="ProtNLM"/>
    </source>
</evidence>
<dbReference type="SUPFAM" id="SSF52743">
    <property type="entry name" value="Subtilisin-like"/>
    <property type="match status" value="1"/>
</dbReference>
<proteinExistence type="predicted"/>
<reference evidence="1" key="2">
    <citation type="journal article" date="2007" name="Science">
        <title>Draft genome sequence of the sexually transmitted pathogen Trichomonas vaginalis.</title>
        <authorList>
            <person name="Carlton J.M."/>
            <person name="Hirt R.P."/>
            <person name="Silva J.C."/>
            <person name="Delcher A.L."/>
            <person name="Schatz M."/>
            <person name="Zhao Q."/>
            <person name="Wortman J.R."/>
            <person name="Bidwell S.L."/>
            <person name="Alsmark U.C.M."/>
            <person name="Besteiro S."/>
            <person name="Sicheritz-Ponten T."/>
            <person name="Noel C.J."/>
            <person name="Dacks J.B."/>
            <person name="Foster P.G."/>
            <person name="Simillion C."/>
            <person name="Van de Peer Y."/>
            <person name="Miranda-Saavedra D."/>
            <person name="Barton G.J."/>
            <person name="Westrop G.D."/>
            <person name="Mueller S."/>
            <person name="Dessi D."/>
            <person name="Fiori P.L."/>
            <person name="Ren Q."/>
            <person name="Paulsen I."/>
            <person name="Zhang H."/>
            <person name="Bastida-Corcuera F.D."/>
            <person name="Simoes-Barbosa A."/>
            <person name="Brown M.T."/>
            <person name="Hayes R.D."/>
            <person name="Mukherjee M."/>
            <person name="Okumura C.Y."/>
            <person name="Schneider R."/>
            <person name="Smith A.J."/>
            <person name="Vanacova S."/>
            <person name="Villalvazo M."/>
            <person name="Haas B.J."/>
            <person name="Pertea M."/>
            <person name="Feldblyum T.V."/>
            <person name="Utterback T.R."/>
            <person name="Shu C.L."/>
            <person name="Osoegawa K."/>
            <person name="de Jong P.J."/>
            <person name="Hrdy I."/>
            <person name="Horvathova L."/>
            <person name="Zubacova Z."/>
            <person name="Dolezal P."/>
            <person name="Malik S.B."/>
            <person name="Logsdon J.M. Jr."/>
            <person name="Henze K."/>
            <person name="Gupta A."/>
            <person name="Wang C.C."/>
            <person name="Dunne R.L."/>
            <person name="Upcroft J.A."/>
            <person name="Upcroft P."/>
            <person name="White O."/>
            <person name="Salzberg S.L."/>
            <person name="Tang P."/>
            <person name="Chiu C.-H."/>
            <person name="Lee Y.-S."/>
            <person name="Embley T.M."/>
            <person name="Coombs G.H."/>
            <person name="Mottram J.C."/>
            <person name="Tachezy J."/>
            <person name="Fraser-Liggett C.M."/>
            <person name="Johnson P.J."/>
        </authorList>
    </citation>
    <scope>NUCLEOTIDE SEQUENCE [LARGE SCALE GENOMIC DNA]</scope>
    <source>
        <strain evidence="1">G3</strain>
    </source>
</reference>
<gene>
    <name evidence="1" type="ORF">TVAG_390060</name>
</gene>
<dbReference type="EMBL" id="DS113283">
    <property type="protein sequence ID" value="EAY13609.1"/>
    <property type="molecule type" value="Genomic_DNA"/>
</dbReference>